<sequence length="61" mass="7081">MALTPEEQASIEERFEILEKQVHRLKRKNNLDHRIPLLATNFDVEDAIFAAHSTYVMKSAN</sequence>
<reference evidence="1" key="1">
    <citation type="journal article" date="2015" name="Nature">
        <title>Complex archaea that bridge the gap between prokaryotes and eukaryotes.</title>
        <authorList>
            <person name="Spang A."/>
            <person name="Saw J.H."/>
            <person name="Jorgensen S.L."/>
            <person name="Zaremba-Niedzwiedzka K."/>
            <person name="Martijn J."/>
            <person name="Lind A.E."/>
            <person name="van Eijk R."/>
            <person name="Schleper C."/>
            <person name="Guy L."/>
            <person name="Ettema T.J."/>
        </authorList>
    </citation>
    <scope>NUCLEOTIDE SEQUENCE</scope>
</reference>
<protein>
    <submittedName>
        <fullName evidence="1">Uncharacterized protein</fullName>
    </submittedName>
</protein>
<comment type="caution">
    <text evidence="1">The sequence shown here is derived from an EMBL/GenBank/DDBJ whole genome shotgun (WGS) entry which is preliminary data.</text>
</comment>
<name>A0A0F9J184_9ZZZZ</name>
<evidence type="ECO:0000313" key="1">
    <source>
        <dbReference type="EMBL" id="KKL92967.1"/>
    </source>
</evidence>
<dbReference type="EMBL" id="LAZR01019321">
    <property type="protein sequence ID" value="KKL92967.1"/>
    <property type="molecule type" value="Genomic_DNA"/>
</dbReference>
<organism evidence="1">
    <name type="scientific">marine sediment metagenome</name>
    <dbReference type="NCBI Taxonomy" id="412755"/>
    <lineage>
        <taxon>unclassified sequences</taxon>
        <taxon>metagenomes</taxon>
        <taxon>ecological metagenomes</taxon>
    </lineage>
</organism>
<proteinExistence type="predicted"/>
<dbReference type="AlphaFoldDB" id="A0A0F9J184"/>
<accession>A0A0F9J184</accession>
<feature type="non-terminal residue" evidence="1">
    <location>
        <position position="61"/>
    </location>
</feature>
<gene>
    <name evidence="1" type="ORF">LCGC14_1879390</name>
</gene>